<comment type="subcellular location">
    <subcellularLocation>
        <location evidence="1 7">Cell membrane</location>
        <topology evidence="1 7">Multi-pass membrane protein</topology>
    </subcellularLocation>
</comment>
<evidence type="ECO:0000256" key="1">
    <source>
        <dbReference type="ARBA" id="ARBA00004651"/>
    </source>
</evidence>
<evidence type="ECO:0000256" key="6">
    <source>
        <dbReference type="ARBA" id="ARBA00023136"/>
    </source>
</evidence>
<dbReference type="CDD" id="cd06261">
    <property type="entry name" value="TM_PBP2"/>
    <property type="match status" value="1"/>
</dbReference>
<feature type="transmembrane region" description="Helical" evidence="7">
    <location>
        <begin position="109"/>
        <end position="130"/>
    </location>
</feature>
<comment type="similarity">
    <text evidence="7">Belongs to the binding-protein-dependent transport system permease family.</text>
</comment>
<keyword evidence="6 7" id="KW-0472">Membrane</keyword>
<protein>
    <submittedName>
        <fullName evidence="9">ABC transporter permease subunit</fullName>
    </submittedName>
</protein>
<dbReference type="Gene3D" id="1.10.3720.10">
    <property type="entry name" value="MetI-like"/>
    <property type="match status" value="1"/>
</dbReference>
<evidence type="ECO:0000256" key="5">
    <source>
        <dbReference type="ARBA" id="ARBA00022989"/>
    </source>
</evidence>
<evidence type="ECO:0000313" key="9">
    <source>
        <dbReference type="EMBL" id="MCR8631693.1"/>
    </source>
</evidence>
<dbReference type="EMBL" id="JANQBD010000007">
    <property type="protein sequence ID" value="MCR8631693.1"/>
    <property type="molecule type" value="Genomic_DNA"/>
</dbReference>
<evidence type="ECO:0000256" key="4">
    <source>
        <dbReference type="ARBA" id="ARBA00022692"/>
    </source>
</evidence>
<feature type="transmembrane region" description="Helical" evidence="7">
    <location>
        <begin position="207"/>
        <end position="226"/>
    </location>
</feature>
<dbReference type="PROSITE" id="PS50928">
    <property type="entry name" value="ABC_TM1"/>
    <property type="match status" value="1"/>
</dbReference>
<comment type="caution">
    <text evidence="9">The sequence shown here is derived from an EMBL/GenBank/DDBJ whole genome shotgun (WGS) entry which is preliminary data.</text>
</comment>
<feature type="domain" description="ABC transmembrane type-1" evidence="8">
    <location>
        <begin position="73"/>
        <end position="287"/>
    </location>
</feature>
<feature type="transmembrane region" description="Helical" evidence="7">
    <location>
        <begin position="274"/>
        <end position="291"/>
    </location>
</feature>
<gene>
    <name evidence="9" type="ORF">NV381_10805</name>
</gene>
<dbReference type="InterPro" id="IPR035906">
    <property type="entry name" value="MetI-like_sf"/>
</dbReference>
<feature type="transmembrane region" description="Helical" evidence="7">
    <location>
        <begin position="169"/>
        <end position="187"/>
    </location>
</feature>
<evidence type="ECO:0000256" key="7">
    <source>
        <dbReference type="RuleBase" id="RU363032"/>
    </source>
</evidence>
<accession>A0ABT1YHJ5</accession>
<dbReference type="RefSeq" id="WP_258213294.1">
    <property type="nucleotide sequence ID" value="NZ_JANQBD010000007.1"/>
</dbReference>
<dbReference type="PANTHER" id="PTHR43227:SF11">
    <property type="entry name" value="BLL4140 PROTEIN"/>
    <property type="match status" value="1"/>
</dbReference>
<dbReference type="InterPro" id="IPR050809">
    <property type="entry name" value="UgpAE/MalFG_permease"/>
</dbReference>
<proteinExistence type="inferred from homology"/>
<keyword evidence="4 7" id="KW-0812">Transmembrane</keyword>
<keyword evidence="3" id="KW-1003">Cell membrane</keyword>
<evidence type="ECO:0000259" key="8">
    <source>
        <dbReference type="PROSITE" id="PS50928"/>
    </source>
</evidence>
<dbReference type="Proteomes" id="UP001300012">
    <property type="component" value="Unassembled WGS sequence"/>
</dbReference>
<dbReference type="InterPro" id="IPR000515">
    <property type="entry name" value="MetI-like"/>
</dbReference>
<feature type="transmembrane region" description="Helical" evidence="7">
    <location>
        <begin position="77"/>
        <end position="97"/>
    </location>
</feature>
<dbReference type="SUPFAM" id="SSF161098">
    <property type="entry name" value="MetI-like"/>
    <property type="match status" value="1"/>
</dbReference>
<feature type="transmembrane region" description="Helical" evidence="7">
    <location>
        <begin position="12"/>
        <end position="40"/>
    </location>
</feature>
<sequence>MGERKKLILQSKYLYLMLILPMVYFVIFKYGPLFGLLIAFKEYNVFQGIWKSEWAGIKYFQQFLADPYFWTLVRNTVLMNVYLIFFFFPAPVLLALLLNEMKSKLFKKFVQTVSYLPHFLSTVVICGMIINFLTNEGLINRIIAGLGYEPIQFLMQPGWFRTIYVSSEIWQGVGWGAIIYLAALTSIDPQLYEAATMDGANRWKQMLHVTLPGIAPVITIMFLLNLGNIMSIGYEKILLLYTGPTYETADVISTFVYRRGLVGSDFSFATAVEFFQSILVLCFVVTANTIARKVSQTSLW</sequence>
<dbReference type="Pfam" id="PF00528">
    <property type="entry name" value="BPD_transp_1"/>
    <property type="match status" value="1"/>
</dbReference>
<keyword evidence="2 7" id="KW-0813">Transport</keyword>
<name>A0ABT1YHJ5_9BACL</name>
<dbReference type="PANTHER" id="PTHR43227">
    <property type="entry name" value="BLL4140 PROTEIN"/>
    <property type="match status" value="1"/>
</dbReference>
<evidence type="ECO:0000313" key="10">
    <source>
        <dbReference type="Proteomes" id="UP001300012"/>
    </source>
</evidence>
<keyword evidence="5 7" id="KW-1133">Transmembrane helix</keyword>
<evidence type="ECO:0000256" key="3">
    <source>
        <dbReference type="ARBA" id="ARBA00022475"/>
    </source>
</evidence>
<organism evidence="9 10">
    <name type="scientific">Paenibacillus radicis</name>
    <name type="common">ex Xue et al. 2023</name>
    <dbReference type="NCBI Taxonomy" id="2972489"/>
    <lineage>
        <taxon>Bacteria</taxon>
        <taxon>Bacillati</taxon>
        <taxon>Bacillota</taxon>
        <taxon>Bacilli</taxon>
        <taxon>Bacillales</taxon>
        <taxon>Paenibacillaceae</taxon>
        <taxon>Paenibacillus</taxon>
    </lineage>
</organism>
<keyword evidence="10" id="KW-1185">Reference proteome</keyword>
<reference evidence="9 10" key="1">
    <citation type="submission" date="2022-08" db="EMBL/GenBank/DDBJ databases">
        <title>Paenibacillus endoradicis sp. nov., Paenibacillus radicibacter sp. nov and Paenibacillus pararadicis sp. nov., three cold-adapted plant growth-promoting bacteria isolated from root of Larix gmelinii in Great Khingan.</title>
        <authorList>
            <person name="Xue H."/>
        </authorList>
    </citation>
    <scope>NUCLEOTIDE SEQUENCE [LARGE SCALE GENOMIC DNA]</scope>
    <source>
        <strain evidence="9 10">N5-1-1-5</strain>
    </source>
</reference>
<evidence type="ECO:0000256" key="2">
    <source>
        <dbReference type="ARBA" id="ARBA00022448"/>
    </source>
</evidence>